<dbReference type="SUPFAM" id="SSF48317">
    <property type="entry name" value="Acid phosphatase/Vanadium-dependent haloperoxidase"/>
    <property type="match status" value="1"/>
</dbReference>
<feature type="transmembrane region" description="Helical" evidence="5">
    <location>
        <begin position="178"/>
        <end position="196"/>
    </location>
</feature>
<accession>A0A3L7J8H1</accession>
<keyword evidence="4 5" id="KW-0472">Membrane</keyword>
<dbReference type="GO" id="GO:0016020">
    <property type="term" value="C:membrane"/>
    <property type="evidence" value="ECO:0007669"/>
    <property type="project" value="UniProtKB-SubCell"/>
</dbReference>
<reference evidence="7 8" key="1">
    <citation type="submission" date="2018-10" db="EMBL/GenBank/DDBJ databases">
        <title>Notoacmeibacter sp. M2BS9Y-3-1, whole genome shotgun sequence.</title>
        <authorList>
            <person name="Tuo L."/>
        </authorList>
    </citation>
    <scope>NUCLEOTIDE SEQUENCE [LARGE SCALE GENOMIC DNA]</scope>
    <source>
        <strain evidence="7 8">M2BS9Y-3-1</strain>
    </source>
</reference>
<dbReference type="AlphaFoldDB" id="A0A3L7J8H1"/>
<dbReference type="PANTHER" id="PTHR31310">
    <property type="match status" value="1"/>
</dbReference>
<dbReference type="EMBL" id="RCWN01000001">
    <property type="protein sequence ID" value="RLQ86963.1"/>
    <property type="molecule type" value="Genomic_DNA"/>
</dbReference>
<organism evidence="7 8">
    <name type="scientific">Notoacmeibacter ruber</name>
    <dbReference type="NCBI Taxonomy" id="2670375"/>
    <lineage>
        <taxon>Bacteria</taxon>
        <taxon>Pseudomonadati</taxon>
        <taxon>Pseudomonadota</taxon>
        <taxon>Alphaproteobacteria</taxon>
        <taxon>Hyphomicrobiales</taxon>
        <taxon>Notoacmeibacteraceae</taxon>
        <taxon>Notoacmeibacter</taxon>
    </lineage>
</organism>
<comment type="caution">
    <text evidence="7">The sequence shown here is derived from an EMBL/GenBank/DDBJ whole genome shotgun (WGS) entry which is preliminary data.</text>
</comment>
<evidence type="ECO:0000256" key="3">
    <source>
        <dbReference type="ARBA" id="ARBA00022989"/>
    </source>
</evidence>
<dbReference type="Gene3D" id="1.20.144.10">
    <property type="entry name" value="Phosphatidic acid phosphatase type 2/haloperoxidase"/>
    <property type="match status" value="1"/>
</dbReference>
<keyword evidence="3 5" id="KW-1133">Transmembrane helix</keyword>
<keyword evidence="2 5" id="KW-0812">Transmembrane</keyword>
<feature type="transmembrane region" description="Helical" evidence="5">
    <location>
        <begin position="308"/>
        <end position="326"/>
    </location>
</feature>
<evidence type="ECO:0000256" key="4">
    <source>
        <dbReference type="ARBA" id="ARBA00023136"/>
    </source>
</evidence>
<feature type="domain" description="Inositolphosphotransferase Aur1/Ipt1" evidence="6">
    <location>
        <begin position="146"/>
        <end position="344"/>
    </location>
</feature>
<dbReference type="InterPro" id="IPR052185">
    <property type="entry name" value="IPC_Synthase-Related"/>
</dbReference>
<comment type="subcellular location">
    <subcellularLocation>
        <location evidence="1">Membrane</location>
        <topology evidence="1">Multi-pass membrane protein</topology>
    </subcellularLocation>
</comment>
<dbReference type="InterPro" id="IPR036938">
    <property type="entry name" value="PAP2/HPO_sf"/>
</dbReference>
<feature type="transmembrane region" description="Helical" evidence="5">
    <location>
        <begin position="30"/>
        <end position="48"/>
    </location>
</feature>
<keyword evidence="8" id="KW-1185">Reference proteome</keyword>
<evidence type="ECO:0000313" key="8">
    <source>
        <dbReference type="Proteomes" id="UP000281094"/>
    </source>
</evidence>
<feature type="transmembrane region" description="Helical" evidence="5">
    <location>
        <begin position="278"/>
        <end position="301"/>
    </location>
</feature>
<dbReference type="CDD" id="cd03386">
    <property type="entry name" value="PAP2_Aur1_like"/>
    <property type="match status" value="1"/>
</dbReference>
<protein>
    <submittedName>
        <fullName evidence="7">Inositol phosphorylceramide synthase</fullName>
    </submittedName>
</protein>
<feature type="transmembrane region" description="Helical" evidence="5">
    <location>
        <begin position="68"/>
        <end position="86"/>
    </location>
</feature>
<name>A0A3L7J8H1_9HYPH</name>
<evidence type="ECO:0000313" key="7">
    <source>
        <dbReference type="EMBL" id="RLQ86963.1"/>
    </source>
</evidence>
<evidence type="ECO:0000256" key="5">
    <source>
        <dbReference type="SAM" id="Phobius"/>
    </source>
</evidence>
<proteinExistence type="predicted"/>
<evidence type="ECO:0000256" key="2">
    <source>
        <dbReference type="ARBA" id="ARBA00022692"/>
    </source>
</evidence>
<gene>
    <name evidence="7" type="ORF">D8780_00830</name>
</gene>
<feature type="transmembrane region" description="Helical" evidence="5">
    <location>
        <begin position="208"/>
        <end position="229"/>
    </location>
</feature>
<evidence type="ECO:0000256" key="1">
    <source>
        <dbReference type="ARBA" id="ARBA00004141"/>
    </source>
</evidence>
<feature type="transmembrane region" description="Helical" evidence="5">
    <location>
        <begin position="118"/>
        <end position="142"/>
    </location>
</feature>
<dbReference type="InterPro" id="IPR026841">
    <property type="entry name" value="Aur1/Ipt1"/>
</dbReference>
<dbReference type="Pfam" id="PF14378">
    <property type="entry name" value="PAP2_3"/>
    <property type="match status" value="1"/>
</dbReference>
<evidence type="ECO:0000259" key="6">
    <source>
        <dbReference type="Pfam" id="PF14378"/>
    </source>
</evidence>
<sequence>MTLLAEIRKPDGRFASAWRFGKPILPRGEWILLTLAVATALAGQIVGLSSGRSTDFHVVTTVVEDLSLLGILTLSAFLAGLLLDAAKKKSKSPTRHVLAALSGFFYDPARFGRALRTVAIFTLFAIGFGELKGLAALGGFQWDEPLMHAERWLHFGFLPHEWLSPFYDWPRAVQLVNYIYNLWYFVMIGMVLLLALRHGSPSKRFRYLCSFMATWLIGGVVMALIFSSAGPCFYGRLGFGAEYAPLMAELGAIDKVHELYALSTQDMLWESFAAGKNAAAISAFPSLHVATATLVALFAWTSGKMLRIAGLLFLGAIMLGSVLLGWHYALDGYAGIALALIAWTVTGRLAQLAGVPATASTSCLKASDR</sequence>
<dbReference type="RefSeq" id="WP_121643933.1">
    <property type="nucleotide sequence ID" value="NZ_RCWN01000001.1"/>
</dbReference>
<dbReference type="PANTHER" id="PTHR31310:SF7">
    <property type="entry name" value="PA-PHOSPHATASE RELATED-FAMILY PROTEIN DDB_G0268928"/>
    <property type="match status" value="1"/>
</dbReference>
<dbReference type="Proteomes" id="UP000281094">
    <property type="component" value="Unassembled WGS sequence"/>
</dbReference>